<dbReference type="SUPFAM" id="SSF47336">
    <property type="entry name" value="ACP-like"/>
    <property type="match status" value="1"/>
</dbReference>
<evidence type="ECO:0000313" key="5">
    <source>
        <dbReference type="Proteomes" id="UP000656881"/>
    </source>
</evidence>
<dbReference type="Proteomes" id="UP000656881">
    <property type="component" value="Unassembled WGS sequence"/>
</dbReference>
<evidence type="ECO:0000313" key="4">
    <source>
        <dbReference type="EMBL" id="GGO48958.1"/>
    </source>
</evidence>
<name>A0ABQ2MAC9_9ACTN</name>
<dbReference type="PROSITE" id="PS00012">
    <property type="entry name" value="PHOSPHOPANTETHEINE"/>
    <property type="match status" value="1"/>
</dbReference>
<dbReference type="SMART" id="SM00823">
    <property type="entry name" value="PKS_PP"/>
    <property type="match status" value="1"/>
</dbReference>
<accession>A0ABQ2MAC9</accession>
<dbReference type="InterPro" id="IPR036736">
    <property type="entry name" value="ACP-like_sf"/>
</dbReference>
<reference evidence="5" key="1">
    <citation type="journal article" date="2019" name="Int. J. Syst. Evol. Microbiol.">
        <title>The Global Catalogue of Microorganisms (GCM) 10K type strain sequencing project: providing services to taxonomists for standard genome sequencing and annotation.</title>
        <authorList>
            <consortium name="The Broad Institute Genomics Platform"/>
            <consortium name="The Broad Institute Genome Sequencing Center for Infectious Disease"/>
            <person name="Wu L."/>
            <person name="Ma J."/>
        </authorList>
    </citation>
    <scope>NUCLEOTIDE SEQUENCE [LARGE SCALE GENOMIC DNA]</scope>
    <source>
        <strain evidence="5">CGMCC 4.7349</strain>
    </source>
</reference>
<evidence type="ECO:0000259" key="3">
    <source>
        <dbReference type="PROSITE" id="PS50075"/>
    </source>
</evidence>
<dbReference type="Pfam" id="PF00550">
    <property type="entry name" value="PP-binding"/>
    <property type="match status" value="1"/>
</dbReference>
<keyword evidence="5" id="KW-1185">Reference proteome</keyword>
<keyword evidence="2" id="KW-0597">Phosphoprotein</keyword>
<protein>
    <recommendedName>
        <fullName evidence="3">Carrier domain-containing protein</fullName>
    </recommendedName>
</protein>
<proteinExistence type="predicted"/>
<comment type="caution">
    <text evidence="4">The sequence shown here is derived from an EMBL/GenBank/DDBJ whole genome shotgun (WGS) entry which is preliminary data.</text>
</comment>
<dbReference type="InterPro" id="IPR020806">
    <property type="entry name" value="PKS_PP-bd"/>
</dbReference>
<dbReference type="InterPro" id="IPR009081">
    <property type="entry name" value="PP-bd_ACP"/>
</dbReference>
<dbReference type="Gene3D" id="1.10.1200.10">
    <property type="entry name" value="ACP-like"/>
    <property type="match status" value="1"/>
</dbReference>
<sequence length="110" mass="11546">MLGYAPDELDVSGALTQLGLDSLTALELRNRLAGATGLRLPTTVVFDQPTGPVLAAYLRRELALEAASTGNTGNTANDPAASSSLAVEDTFTGLFRQSCDLGLYEEGGRW</sequence>
<keyword evidence="1" id="KW-0596">Phosphopantetheine</keyword>
<evidence type="ECO:0000256" key="2">
    <source>
        <dbReference type="ARBA" id="ARBA00022553"/>
    </source>
</evidence>
<evidence type="ECO:0000256" key="1">
    <source>
        <dbReference type="ARBA" id="ARBA00022450"/>
    </source>
</evidence>
<gene>
    <name evidence="4" type="ORF">GCM10012286_45780</name>
</gene>
<organism evidence="4 5">
    <name type="scientific">Streptomyces lasiicapitis</name>
    <dbReference type="NCBI Taxonomy" id="1923961"/>
    <lineage>
        <taxon>Bacteria</taxon>
        <taxon>Bacillati</taxon>
        <taxon>Actinomycetota</taxon>
        <taxon>Actinomycetes</taxon>
        <taxon>Kitasatosporales</taxon>
        <taxon>Streptomycetaceae</taxon>
        <taxon>Streptomyces</taxon>
    </lineage>
</organism>
<dbReference type="EMBL" id="BMNG01000010">
    <property type="protein sequence ID" value="GGO48958.1"/>
    <property type="molecule type" value="Genomic_DNA"/>
</dbReference>
<dbReference type="PROSITE" id="PS50075">
    <property type="entry name" value="CARRIER"/>
    <property type="match status" value="1"/>
</dbReference>
<dbReference type="InterPro" id="IPR006162">
    <property type="entry name" value="Ppantetheine_attach_site"/>
</dbReference>
<feature type="domain" description="Carrier" evidence="3">
    <location>
        <begin position="1"/>
        <end position="62"/>
    </location>
</feature>